<protein>
    <recommendedName>
        <fullName evidence="1">N-acetyltransferase domain-containing protein</fullName>
    </recommendedName>
</protein>
<reference evidence="2 3" key="1">
    <citation type="submission" date="2016-10" db="EMBL/GenBank/DDBJ databases">
        <authorList>
            <person name="de Groot N.N."/>
        </authorList>
    </citation>
    <scope>NUCLEOTIDE SEQUENCE [LARGE SCALE GENOMIC DNA]</scope>
    <source>
        <strain evidence="2 3">CGMCC 1.3442</strain>
    </source>
</reference>
<evidence type="ECO:0000313" key="3">
    <source>
        <dbReference type="Proteomes" id="UP000199334"/>
    </source>
</evidence>
<proteinExistence type="predicted"/>
<name>A0A1G9YED8_9BACI</name>
<accession>A0A1G9YED8</accession>
<dbReference type="STRING" id="237069.SAMN05216498_1363"/>
<organism evidence="2 3">
    <name type="scientific">Tenuibacillus multivorans</name>
    <dbReference type="NCBI Taxonomy" id="237069"/>
    <lineage>
        <taxon>Bacteria</taxon>
        <taxon>Bacillati</taxon>
        <taxon>Bacillota</taxon>
        <taxon>Bacilli</taxon>
        <taxon>Bacillales</taxon>
        <taxon>Bacillaceae</taxon>
        <taxon>Tenuibacillus</taxon>
    </lineage>
</organism>
<gene>
    <name evidence="2" type="ORF">SAMN05216498_1363</name>
</gene>
<dbReference type="Proteomes" id="UP000199334">
    <property type="component" value="Unassembled WGS sequence"/>
</dbReference>
<dbReference type="EMBL" id="FNIG01000002">
    <property type="protein sequence ID" value="SDN07444.1"/>
    <property type="molecule type" value="Genomic_DNA"/>
</dbReference>
<dbReference type="InterPro" id="IPR016181">
    <property type="entry name" value="Acyl_CoA_acyltransferase"/>
</dbReference>
<dbReference type="GO" id="GO:0016747">
    <property type="term" value="F:acyltransferase activity, transferring groups other than amino-acyl groups"/>
    <property type="evidence" value="ECO:0007669"/>
    <property type="project" value="InterPro"/>
</dbReference>
<dbReference type="OrthoDB" id="2350893at2"/>
<evidence type="ECO:0000259" key="1">
    <source>
        <dbReference type="PROSITE" id="PS51186"/>
    </source>
</evidence>
<dbReference type="InterPro" id="IPR000182">
    <property type="entry name" value="GNAT_dom"/>
</dbReference>
<dbReference type="RefSeq" id="WP_093855848.1">
    <property type="nucleotide sequence ID" value="NZ_BJVZ01000001.1"/>
</dbReference>
<sequence length="267" mass="30209">MTVVNKEFAEKLERIVIEALYSRLSAIKSLDGNPMGVEIEQFGSATAFSVKNIPGPAFNTVKGLKSGDEHYVEKIIDYYNQKDIPVRFDITPAHSSPELLTYLNELGFYQLDFHTTLYKPLNIRENNDTNVSIRNLKENEFGIFADIYTKGFQMPDFLKSAIAQNNAVLYHNDHWNFYLACINDAPAGIGVLFKKDGVANLAASATTPSLRNKGVHRALIRERIYQAYLQECEFIVGQAKFASVSQNNMERSGMRIAYTQAVWVKNY</sequence>
<dbReference type="Gene3D" id="3.40.630.30">
    <property type="match status" value="1"/>
</dbReference>
<dbReference type="PROSITE" id="PS51186">
    <property type="entry name" value="GNAT"/>
    <property type="match status" value="1"/>
</dbReference>
<dbReference type="SUPFAM" id="SSF55729">
    <property type="entry name" value="Acyl-CoA N-acyltransferases (Nat)"/>
    <property type="match status" value="1"/>
</dbReference>
<feature type="domain" description="N-acetyltransferase" evidence="1">
    <location>
        <begin position="131"/>
        <end position="267"/>
    </location>
</feature>
<keyword evidence="3" id="KW-1185">Reference proteome</keyword>
<evidence type="ECO:0000313" key="2">
    <source>
        <dbReference type="EMBL" id="SDN07444.1"/>
    </source>
</evidence>
<dbReference type="AlphaFoldDB" id="A0A1G9YED8"/>